<comment type="caution">
    <text evidence="2">The sequence shown here is derived from an EMBL/GenBank/DDBJ whole genome shotgun (WGS) entry which is preliminary data.</text>
</comment>
<reference evidence="2" key="1">
    <citation type="submission" date="2021-03" db="EMBL/GenBank/DDBJ databases">
        <title>Draft genome sequence of rust myrtle Austropuccinia psidii MF-1, a brazilian biotype.</title>
        <authorList>
            <person name="Quecine M.C."/>
            <person name="Pachon D.M.R."/>
            <person name="Bonatelli M.L."/>
            <person name="Correr F.H."/>
            <person name="Franceschini L.M."/>
            <person name="Leite T.F."/>
            <person name="Margarido G.R.A."/>
            <person name="Almeida C.A."/>
            <person name="Ferrarezi J.A."/>
            <person name="Labate C.A."/>
        </authorList>
    </citation>
    <scope>NUCLEOTIDE SEQUENCE</scope>
    <source>
        <strain evidence="2">MF-1</strain>
    </source>
</reference>
<evidence type="ECO:0000313" key="3">
    <source>
        <dbReference type="Proteomes" id="UP000765509"/>
    </source>
</evidence>
<organism evidence="2 3">
    <name type="scientific">Austropuccinia psidii MF-1</name>
    <dbReference type="NCBI Taxonomy" id="1389203"/>
    <lineage>
        <taxon>Eukaryota</taxon>
        <taxon>Fungi</taxon>
        <taxon>Dikarya</taxon>
        <taxon>Basidiomycota</taxon>
        <taxon>Pucciniomycotina</taxon>
        <taxon>Pucciniomycetes</taxon>
        <taxon>Pucciniales</taxon>
        <taxon>Sphaerophragmiaceae</taxon>
        <taxon>Austropuccinia</taxon>
    </lineage>
</organism>
<name>A0A9Q3EUU1_9BASI</name>
<accession>A0A9Q3EUU1</accession>
<dbReference type="AlphaFoldDB" id="A0A9Q3EUU1"/>
<feature type="region of interest" description="Disordered" evidence="1">
    <location>
        <begin position="69"/>
        <end position="117"/>
    </location>
</feature>
<protein>
    <submittedName>
        <fullName evidence="2">Uncharacterized protein</fullName>
    </submittedName>
</protein>
<sequence>MDLYKASHKAYNNGLQHKQYQIFVNLWKNCMNSYLTVRKFLGHPNLSKLLDGGHPLMEKKSVMLLTTGLRKNNPLPPKQVPKISPVARSINSNVKKTPHAQNKGKGTEPAKKPYSQVYRIPMIQQDSRENVFQMARTINRKSRKPD</sequence>
<keyword evidence="3" id="KW-1185">Reference proteome</keyword>
<dbReference type="EMBL" id="AVOT02034582">
    <property type="protein sequence ID" value="MBW0528721.1"/>
    <property type="molecule type" value="Genomic_DNA"/>
</dbReference>
<proteinExistence type="predicted"/>
<evidence type="ECO:0000313" key="2">
    <source>
        <dbReference type="EMBL" id="MBW0528721.1"/>
    </source>
</evidence>
<evidence type="ECO:0000256" key="1">
    <source>
        <dbReference type="SAM" id="MobiDB-lite"/>
    </source>
</evidence>
<dbReference type="Proteomes" id="UP000765509">
    <property type="component" value="Unassembled WGS sequence"/>
</dbReference>
<gene>
    <name evidence="2" type="ORF">O181_068436</name>
</gene>